<organism evidence="2 3">
    <name type="scientific">Caldimonas aquatica</name>
    <dbReference type="NCBI Taxonomy" id="376175"/>
    <lineage>
        <taxon>Bacteria</taxon>
        <taxon>Pseudomonadati</taxon>
        <taxon>Pseudomonadota</taxon>
        <taxon>Betaproteobacteria</taxon>
        <taxon>Burkholderiales</taxon>
        <taxon>Sphaerotilaceae</taxon>
        <taxon>Caldimonas</taxon>
    </lineage>
</organism>
<reference evidence="2" key="1">
    <citation type="submission" date="2022-10" db="EMBL/GenBank/DDBJ databases">
        <title>Complete genome sequence of Schlegelella aquatica LMG 23380.</title>
        <authorList>
            <person name="Musilova J."/>
            <person name="Kourilova X."/>
            <person name="Bezdicek M."/>
            <person name="Hermankova K."/>
            <person name="Obruca S."/>
            <person name="Sedlar K."/>
        </authorList>
    </citation>
    <scope>NUCLEOTIDE SEQUENCE</scope>
    <source>
        <strain evidence="2">LMG 23380</strain>
    </source>
</reference>
<gene>
    <name evidence="2" type="ORF">OMP39_06400</name>
</gene>
<accession>A0ABY6MW42</accession>
<name>A0ABY6MW42_9BURK</name>
<keyword evidence="1" id="KW-0732">Signal</keyword>
<dbReference type="RefSeq" id="WP_264894084.1">
    <property type="nucleotide sequence ID" value="NZ_CP110257.1"/>
</dbReference>
<evidence type="ECO:0000256" key="1">
    <source>
        <dbReference type="SAM" id="SignalP"/>
    </source>
</evidence>
<evidence type="ECO:0000313" key="3">
    <source>
        <dbReference type="Proteomes" id="UP001163266"/>
    </source>
</evidence>
<feature type="signal peptide" evidence="1">
    <location>
        <begin position="1"/>
        <end position="31"/>
    </location>
</feature>
<dbReference type="Proteomes" id="UP001163266">
    <property type="component" value="Chromosome"/>
</dbReference>
<proteinExistence type="predicted"/>
<dbReference type="EMBL" id="CP110257">
    <property type="protein sequence ID" value="UZD56199.1"/>
    <property type="molecule type" value="Genomic_DNA"/>
</dbReference>
<dbReference type="SUPFAM" id="SSF82171">
    <property type="entry name" value="DPP6 N-terminal domain-like"/>
    <property type="match status" value="1"/>
</dbReference>
<sequence length="456" mass="50520">MIPCPSRRRFGKHRAAAVLLLGLLHAWQGWANPSPGPGAVRPAGTSILPKVKELCSPQQAAQWRPTTGKHLAPLPAAGERPAKGIAVLDPAYRTCILRVTEHDREPPRGFARADYSRRQSFNADDTRLVVVAQDGRWHLYDAETLDYLVALDPLAGDAEPQWHPSDPDLLYFLPSNGIGMKLRQLNVRTGIASDVADLGPRVKAVWPSAHSVWTRSEGSPSADGRYWAFQVDGPDWKGLGLFTYDLVEDRIIATYDLARHGKDRPDHISMSPSGNHVVVSWLDGPTAFTRDFRAPRLLQSKSEHSDIALTAEGDDAYVAIDYQAGKGPLFMVNLRTGQRTDLFDTYIDGTATALHVSGKAYRRPGWVLVSTYADGGRGGRQWLHRKLLAVELKASPRIVNLGFHQSRYAKYWTEPHASVNRDFSRVVFNSNWGVASETDVDTYMLVVPPQALSPRP</sequence>
<evidence type="ECO:0000313" key="2">
    <source>
        <dbReference type="EMBL" id="UZD56199.1"/>
    </source>
</evidence>
<keyword evidence="3" id="KW-1185">Reference proteome</keyword>
<protein>
    <submittedName>
        <fullName evidence="2">Uncharacterized protein</fullName>
    </submittedName>
</protein>
<feature type="chain" id="PRO_5046172506" evidence="1">
    <location>
        <begin position="32"/>
        <end position="456"/>
    </location>
</feature>